<evidence type="ECO:0000313" key="3">
    <source>
        <dbReference type="EMBL" id="NNG40122.1"/>
    </source>
</evidence>
<comment type="caution">
    <text evidence="3">The sequence shown here is derived from an EMBL/GenBank/DDBJ whole genome shotgun (WGS) entry which is preliminary data.</text>
</comment>
<keyword evidence="4" id="KW-1185">Reference proteome</keyword>
<dbReference type="AlphaFoldDB" id="A0A849ATR8"/>
<dbReference type="Pfam" id="PF14258">
    <property type="entry name" value="DUF4350"/>
    <property type="match status" value="1"/>
</dbReference>
<proteinExistence type="predicted"/>
<feature type="transmembrane region" description="Helical" evidence="1">
    <location>
        <begin position="239"/>
        <end position="257"/>
    </location>
</feature>
<protein>
    <submittedName>
        <fullName evidence="3">DUF4350 domain-containing protein</fullName>
    </submittedName>
</protein>
<reference evidence="3 4" key="1">
    <citation type="submission" date="2020-05" db="EMBL/GenBank/DDBJ databases">
        <title>Flexivirga sp. ID2601S isolated from air conditioner.</title>
        <authorList>
            <person name="Kim D.H."/>
        </authorList>
    </citation>
    <scope>NUCLEOTIDE SEQUENCE [LARGE SCALE GENOMIC DNA]</scope>
    <source>
        <strain evidence="3 4">ID2601S</strain>
    </source>
</reference>
<name>A0A849ATR8_9MICO</name>
<keyword evidence="1" id="KW-1133">Transmembrane helix</keyword>
<evidence type="ECO:0000259" key="2">
    <source>
        <dbReference type="Pfam" id="PF14258"/>
    </source>
</evidence>
<dbReference type="RefSeq" id="WP_171156129.1">
    <property type="nucleotide sequence ID" value="NZ_JABENB010000002.1"/>
</dbReference>
<gene>
    <name evidence="3" type="ORF">HJ588_12695</name>
</gene>
<accession>A0A849ATR8</accession>
<organism evidence="3 4">
    <name type="scientific">Flexivirga aerilata</name>
    <dbReference type="NCBI Taxonomy" id="1656889"/>
    <lineage>
        <taxon>Bacteria</taxon>
        <taxon>Bacillati</taxon>
        <taxon>Actinomycetota</taxon>
        <taxon>Actinomycetes</taxon>
        <taxon>Micrococcales</taxon>
        <taxon>Dermacoccaceae</taxon>
        <taxon>Flexivirga</taxon>
    </lineage>
</organism>
<evidence type="ECO:0000313" key="4">
    <source>
        <dbReference type="Proteomes" id="UP000557772"/>
    </source>
</evidence>
<sequence length="369" mass="38744">MITRGRLILGAVVAVLLLVLVGVSLLLPRNASEPLDPDSPAPDGTRAAAQVLGQQGLSVDIARSPDEFGARSVAGATVLITRPQLLADDTLRSVMEHAAGARRVVVVDADPATARAMQLPDVQAAPVEDAPSTVCSVPWLQGLRMSYADVEYTAGSVGASCFGEGGSGTVLVLPEINGGRPETVLVGSHAVFANKTVVDDDNAAIALRTLGSADRVVWFAPTVATADNPLAQGPAWPRWFGPSVWLAAAVAILVIVWRARRFGRLVPEPLPVVVPADETTRSRGLLYRKAGDTARSSRVLRAATRGRLASYLGLPPSGPAGPLVERVAHAAGADPRDVHDLLLGPDAADESSMTDIAHRLQLLERQVRR</sequence>
<feature type="transmembrane region" description="Helical" evidence="1">
    <location>
        <begin position="7"/>
        <end position="27"/>
    </location>
</feature>
<dbReference type="EMBL" id="JABENB010000002">
    <property type="protein sequence ID" value="NNG40122.1"/>
    <property type="molecule type" value="Genomic_DNA"/>
</dbReference>
<keyword evidence="1" id="KW-0812">Transmembrane</keyword>
<dbReference type="Proteomes" id="UP000557772">
    <property type="component" value="Unassembled WGS sequence"/>
</dbReference>
<evidence type="ECO:0000256" key="1">
    <source>
        <dbReference type="SAM" id="Phobius"/>
    </source>
</evidence>
<feature type="domain" description="DUF4350" evidence="2">
    <location>
        <begin position="37"/>
        <end position="210"/>
    </location>
</feature>
<keyword evidence="1" id="KW-0472">Membrane</keyword>
<dbReference type="InterPro" id="IPR025646">
    <property type="entry name" value="DUF4350"/>
</dbReference>